<dbReference type="EMBL" id="LJGZ01000021">
    <property type="protein sequence ID" value="OEV20785.1"/>
    <property type="molecule type" value="Genomic_DNA"/>
</dbReference>
<evidence type="ECO:0000313" key="3">
    <source>
        <dbReference type="Proteomes" id="UP000175971"/>
    </source>
</evidence>
<comment type="caution">
    <text evidence="2">The sequence shown here is derived from an EMBL/GenBank/DDBJ whole genome shotgun (WGS) entry which is preliminary data.</text>
</comment>
<evidence type="ECO:0000313" key="2">
    <source>
        <dbReference type="EMBL" id="OEV20785.1"/>
    </source>
</evidence>
<evidence type="ECO:0000256" key="1">
    <source>
        <dbReference type="SAM" id="MobiDB-lite"/>
    </source>
</evidence>
<name>A0A1E7LX28_9ACTN</name>
<keyword evidence="3" id="KW-1185">Reference proteome</keyword>
<dbReference type="Proteomes" id="UP000175971">
    <property type="component" value="Unassembled WGS sequence"/>
</dbReference>
<gene>
    <name evidence="2" type="ORF">AN221_11340</name>
</gene>
<sequence>MSMLLLIRSVDHTEAAIRQASDYLAHHRRQFTDPHHRDTLLGIWIRPELDADLPASIPCGPSAQICGCTVDEPSRRHPTEAPLGIRTSSSLSGLWSLCWLDGPVLRQAHSPQQRRHRILDTLVKDAAPQASRPGAFFPVFDPADSSDIVDQRLAELRSRHPHLIATHWFVDDPERGITGPRGTAEAPCRLERGTAGPRS</sequence>
<reference evidence="2 3" key="1">
    <citation type="journal article" date="2016" name="Front. Microbiol.">
        <title>Comparative Genomics Analysis of Streptomyces Species Reveals Their Adaptation to the Marine Environment and Their Diversity at the Genomic Level.</title>
        <authorList>
            <person name="Tian X."/>
            <person name="Zhang Z."/>
            <person name="Yang T."/>
            <person name="Chen M."/>
            <person name="Li J."/>
            <person name="Chen F."/>
            <person name="Yang J."/>
            <person name="Li W."/>
            <person name="Zhang B."/>
            <person name="Zhang Z."/>
            <person name="Wu J."/>
            <person name="Zhang C."/>
            <person name="Long L."/>
            <person name="Xiao J."/>
        </authorList>
    </citation>
    <scope>NUCLEOTIDE SEQUENCE [LARGE SCALE GENOMIC DNA]</scope>
    <source>
        <strain evidence="2 3">SCSIO M10372</strain>
    </source>
</reference>
<accession>A0A1E7LX28</accession>
<dbReference type="AlphaFoldDB" id="A0A1E7LX28"/>
<protein>
    <submittedName>
        <fullName evidence="2">Uncharacterized protein</fullName>
    </submittedName>
</protein>
<organism evidence="2 3">
    <name type="scientific">Streptomyces nanshensis</name>
    <dbReference type="NCBI Taxonomy" id="518642"/>
    <lineage>
        <taxon>Bacteria</taxon>
        <taxon>Bacillati</taxon>
        <taxon>Actinomycetota</taxon>
        <taxon>Actinomycetes</taxon>
        <taxon>Kitasatosporales</taxon>
        <taxon>Streptomycetaceae</taxon>
        <taxon>Streptomyces</taxon>
    </lineage>
</organism>
<feature type="region of interest" description="Disordered" evidence="1">
    <location>
        <begin position="175"/>
        <end position="199"/>
    </location>
</feature>
<proteinExistence type="predicted"/>